<protein>
    <submittedName>
        <fullName evidence="3">RUN domain-containing protein</fullName>
    </submittedName>
</protein>
<evidence type="ECO:0000313" key="3">
    <source>
        <dbReference type="WBParaSite" id="TTAC_0000936601-mRNA-1"/>
    </source>
</evidence>
<evidence type="ECO:0000256" key="1">
    <source>
        <dbReference type="SAM" id="MobiDB-lite"/>
    </source>
</evidence>
<feature type="domain" description="RUN" evidence="2">
    <location>
        <begin position="142"/>
        <end position="218"/>
    </location>
</feature>
<proteinExistence type="predicted"/>
<dbReference type="STRING" id="6205.A0A158RFA6"/>
<feature type="compositionally biased region" description="Acidic residues" evidence="1">
    <location>
        <begin position="533"/>
        <end position="548"/>
    </location>
</feature>
<sequence length="604" mass="67754">LMESFADFDNATIFTAKAPVDEEGKLIERWAPLGANDSPDFSADENMSLSGSASSDKLRSITEEHEILNSALLLITSHCAQVQFRLEQVLQADPEEKELLLKDLEQFAWKGVPDLHALRLNQVDLQSSTEKSQADQQGKNMSHMIEQLKSQLNDLEQFAYKSGEIQQPPTQNVLEKQRLVLEELGRHLDLNVSEFPTLTAEEIRERVNSGLTQALKSMTTLMDDTSSGTHVNGASLRFPDATTTFCYSLLDRINGFVVDEGTPDSVIGKALEAFRRYQQEARSRTPPAATCEGEGEPGYVEGGYQIGLSRRRQNGQVNTGLPSSRLSFVNQKTVGLITRALTMLQVFATMQLASRRAKMHQQAERYAQSAGTRKVVKHANGAKMHHWGDIRARLEMAVEIVLEKAEHLHQLRQKHSQDIEASPDSASPTSNQRVRLLSDSRFLLGSTEVKPQNASFFIECIKAERDLNLVVRKLFCPALEALIEHGSRLPASRGGKVGDSNKTSVLSSLLSLMGCYSRNRLEVISYPNRFIDNNDEEDEEDDGSDEGNEGTKVEDEPRRHYLESSEEKRARVLRKRNAQSSAWAIFLKYYILTVSLHHRWNNVS</sequence>
<feature type="region of interest" description="Disordered" evidence="1">
    <location>
        <begin position="532"/>
        <end position="566"/>
    </location>
</feature>
<feature type="region of interest" description="Disordered" evidence="1">
    <location>
        <begin position="412"/>
        <end position="431"/>
    </location>
</feature>
<evidence type="ECO:0000259" key="2">
    <source>
        <dbReference type="Pfam" id="PF26030"/>
    </source>
</evidence>
<organism evidence="3">
    <name type="scientific">Hydatigena taeniaeformis</name>
    <name type="common">Feline tapeworm</name>
    <name type="synonym">Taenia taeniaeformis</name>
    <dbReference type="NCBI Taxonomy" id="6205"/>
    <lineage>
        <taxon>Eukaryota</taxon>
        <taxon>Metazoa</taxon>
        <taxon>Spiralia</taxon>
        <taxon>Lophotrochozoa</taxon>
        <taxon>Platyhelminthes</taxon>
        <taxon>Cestoda</taxon>
        <taxon>Eucestoda</taxon>
        <taxon>Cyclophyllidea</taxon>
        <taxon>Taeniidae</taxon>
        <taxon>Hydatigera</taxon>
    </lineage>
</organism>
<name>A0A158RFA6_HYDTA</name>
<reference evidence="3" key="1">
    <citation type="submission" date="2016-04" db="UniProtKB">
        <authorList>
            <consortium name="WormBaseParasite"/>
        </authorList>
    </citation>
    <scope>IDENTIFICATION</scope>
</reference>
<accession>A0A158RFA6</accession>
<dbReference type="Pfam" id="PF26030">
    <property type="entry name" value="RUNDC1"/>
    <property type="match status" value="1"/>
</dbReference>
<dbReference type="AlphaFoldDB" id="A0A158RFA6"/>
<feature type="compositionally biased region" description="Basic and acidic residues" evidence="1">
    <location>
        <begin position="549"/>
        <end position="566"/>
    </location>
</feature>
<dbReference type="WBParaSite" id="TTAC_0000936601-mRNA-1">
    <property type="protein sequence ID" value="TTAC_0000936601-mRNA-1"/>
    <property type="gene ID" value="TTAC_0000936601"/>
</dbReference>
<dbReference type="InterPro" id="IPR058732">
    <property type="entry name" value="RUNDC1_M"/>
</dbReference>